<gene>
    <name evidence="1" type="ORF">Q757_01405</name>
</gene>
<comment type="caution">
    <text evidence="1">The sequence shown here is derived from an EMBL/GenBank/DDBJ whole genome shotgun (WGS) entry which is preliminary data.</text>
</comment>
<protein>
    <submittedName>
        <fullName evidence="1">Uncharacterized protein</fullName>
    </submittedName>
</protein>
<organism evidence="1 2">
    <name type="scientific">Oenococcus alcoholitolerans</name>
    <dbReference type="NCBI Taxonomy" id="931074"/>
    <lineage>
        <taxon>Bacteria</taxon>
        <taxon>Bacillati</taxon>
        <taxon>Bacillota</taxon>
        <taxon>Bacilli</taxon>
        <taxon>Lactobacillales</taxon>
        <taxon>Lactobacillaceae</taxon>
        <taxon>Oenococcus</taxon>
    </lineage>
</organism>
<sequence length="50" mass="5971">MRLFLLNFEHQPLDSNLKKEGIKMAEEKIFEKTNNKKEEFFGEYGGQYVT</sequence>
<proteinExistence type="predicted"/>
<evidence type="ECO:0000313" key="1">
    <source>
        <dbReference type="EMBL" id="KGO32367.1"/>
    </source>
</evidence>
<name>A0ABR4XSB6_9LACO</name>
<dbReference type="Proteomes" id="UP000030023">
    <property type="component" value="Unassembled WGS sequence"/>
</dbReference>
<accession>A0ABR4XSB6</accession>
<reference evidence="1 2" key="1">
    <citation type="journal article" date="2014" name="Antonie Van Leeuwenhoek">
        <title>Oenococcus alcoholitolerans sp. nov., a lactic acid bacteria isolated from cachaca and ethanol fermentation processes.</title>
        <authorList>
            <person name="Badotti F."/>
            <person name="Moreira A.P."/>
            <person name="Tonon L.A."/>
            <person name="de Lucena B.T."/>
            <person name="Gomes Fde C."/>
            <person name="Kruger R."/>
            <person name="Thompson C.C."/>
            <person name="de Morais M.A.Jr."/>
            <person name="Rosa C.A."/>
            <person name="Thompson F.L."/>
        </authorList>
    </citation>
    <scope>NUCLEOTIDE SEQUENCE [LARGE SCALE GENOMIC DNA]</scope>
    <source>
        <strain evidence="1 2">UFRJ-M7.2.18</strain>
    </source>
</reference>
<evidence type="ECO:0000313" key="2">
    <source>
        <dbReference type="Proteomes" id="UP000030023"/>
    </source>
</evidence>
<keyword evidence="2" id="KW-1185">Reference proteome</keyword>
<dbReference type="EMBL" id="AXCV01000031">
    <property type="protein sequence ID" value="KGO32367.1"/>
    <property type="molecule type" value="Genomic_DNA"/>
</dbReference>